<organism evidence="7 8">
    <name type="scientific">Dicentrarchus labrax</name>
    <name type="common">European seabass</name>
    <name type="synonym">Morone labrax</name>
    <dbReference type="NCBI Taxonomy" id="13489"/>
    <lineage>
        <taxon>Eukaryota</taxon>
        <taxon>Metazoa</taxon>
        <taxon>Chordata</taxon>
        <taxon>Craniata</taxon>
        <taxon>Vertebrata</taxon>
        <taxon>Euteleostomi</taxon>
        <taxon>Actinopterygii</taxon>
        <taxon>Neopterygii</taxon>
        <taxon>Teleostei</taxon>
        <taxon>Neoteleostei</taxon>
        <taxon>Acanthomorphata</taxon>
        <taxon>Eupercaria</taxon>
        <taxon>Moronidae</taxon>
        <taxon>Dicentrarchus</taxon>
    </lineage>
</organism>
<sequence>MVVAAHLRLITVFKNALLPAALLQKLHRTPLTFHIVAFVGLFGAEVRSAIVGGQDAAKGSWPWMVHLNITSDGIKKWRCGATILNSEWLLTAAHCWDPKLDYNLRRSGAWVGAHSLHKGAERYMSILHVIRHDGYRAVGKGYVNDIALLKLKKKITFSANVAPLSLPSVDDTFDSSSECWITGWGNVGTNALLLDPEILQQLKVPIIPQIVCKVRYPKLTADMMCAGNMAGEKDTCKCFVLPKRDYGGPLVCRAGSGFVQAGVMSYGSLNGCTFPGSPGIFTQVSKHLRFINDYIHRR</sequence>
<dbReference type="PRINTS" id="PR00722">
    <property type="entry name" value="CHYMOTRYPSIN"/>
</dbReference>
<dbReference type="Proteomes" id="UP000694389">
    <property type="component" value="Unassembled WGS sequence"/>
</dbReference>
<dbReference type="SUPFAM" id="SSF50494">
    <property type="entry name" value="Trypsin-like serine proteases"/>
    <property type="match status" value="1"/>
</dbReference>
<dbReference type="Pfam" id="PF00089">
    <property type="entry name" value="Trypsin"/>
    <property type="match status" value="1"/>
</dbReference>
<dbReference type="Gene3D" id="2.40.10.10">
    <property type="entry name" value="Trypsin-like serine proteases"/>
    <property type="match status" value="1"/>
</dbReference>
<evidence type="ECO:0000256" key="2">
    <source>
        <dbReference type="ARBA" id="ARBA00022729"/>
    </source>
</evidence>
<protein>
    <recommendedName>
        <fullName evidence="6">Peptidase S1 domain-containing protein</fullName>
    </recommendedName>
</protein>
<proteinExistence type="predicted"/>
<keyword evidence="3" id="KW-0378">Hydrolase</keyword>
<evidence type="ECO:0000256" key="3">
    <source>
        <dbReference type="ARBA" id="ARBA00022801"/>
    </source>
</evidence>
<dbReference type="InterPro" id="IPR043504">
    <property type="entry name" value="Peptidase_S1_PA_chymotrypsin"/>
</dbReference>
<evidence type="ECO:0000259" key="6">
    <source>
        <dbReference type="PROSITE" id="PS50240"/>
    </source>
</evidence>
<keyword evidence="5" id="KW-1015">Disulfide bond</keyword>
<dbReference type="InterPro" id="IPR001254">
    <property type="entry name" value="Trypsin_dom"/>
</dbReference>
<reference evidence="7" key="2">
    <citation type="submission" date="2025-09" db="UniProtKB">
        <authorList>
            <consortium name="Ensembl"/>
        </authorList>
    </citation>
    <scope>IDENTIFICATION</scope>
</reference>
<dbReference type="InterPro" id="IPR009003">
    <property type="entry name" value="Peptidase_S1_PA"/>
</dbReference>
<evidence type="ECO:0000256" key="4">
    <source>
        <dbReference type="ARBA" id="ARBA00022825"/>
    </source>
</evidence>
<dbReference type="GO" id="GO:0006508">
    <property type="term" value="P:proteolysis"/>
    <property type="evidence" value="ECO:0007669"/>
    <property type="project" value="UniProtKB-KW"/>
</dbReference>
<name>A0A8C4IT67_DICLA</name>
<dbReference type="SMART" id="SM00020">
    <property type="entry name" value="Tryp_SPc"/>
    <property type="match status" value="1"/>
</dbReference>
<dbReference type="FunFam" id="2.40.10.10:FF:000024">
    <property type="entry name" value="Serine protease 53"/>
    <property type="match status" value="1"/>
</dbReference>
<dbReference type="AlphaFoldDB" id="A0A8C4IT67"/>
<keyword evidence="1" id="KW-0645">Protease</keyword>
<feature type="domain" description="Peptidase S1" evidence="6">
    <location>
        <begin position="50"/>
        <end position="298"/>
    </location>
</feature>
<keyword evidence="8" id="KW-1185">Reference proteome</keyword>
<accession>A0A8C4IT67</accession>
<reference evidence="7" key="1">
    <citation type="submission" date="2025-08" db="UniProtKB">
        <authorList>
            <consortium name="Ensembl"/>
        </authorList>
    </citation>
    <scope>IDENTIFICATION</scope>
</reference>
<dbReference type="InterPro" id="IPR018114">
    <property type="entry name" value="TRYPSIN_HIS"/>
</dbReference>
<dbReference type="PROSITE" id="PS50240">
    <property type="entry name" value="TRYPSIN_DOM"/>
    <property type="match status" value="1"/>
</dbReference>
<dbReference type="CDD" id="cd00190">
    <property type="entry name" value="Tryp_SPc"/>
    <property type="match status" value="1"/>
</dbReference>
<evidence type="ECO:0000256" key="1">
    <source>
        <dbReference type="ARBA" id="ARBA00022670"/>
    </source>
</evidence>
<dbReference type="GO" id="GO:0004252">
    <property type="term" value="F:serine-type endopeptidase activity"/>
    <property type="evidence" value="ECO:0007669"/>
    <property type="project" value="InterPro"/>
</dbReference>
<dbReference type="Ensembl" id="ENSDLAT00005063762.2">
    <property type="protein sequence ID" value="ENSDLAP00005060195.2"/>
    <property type="gene ID" value="ENSDLAG00005025300.2"/>
</dbReference>
<dbReference type="PANTHER" id="PTHR24252">
    <property type="entry name" value="ACROSIN-RELATED"/>
    <property type="match status" value="1"/>
</dbReference>
<evidence type="ECO:0000313" key="8">
    <source>
        <dbReference type="Proteomes" id="UP000694389"/>
    </source>
</evidence>
<keyword evidence="2" id="KW-0732">Signal</keyword>
<dbReference type="PROSITE" id="PS00134">
    <property type="entry name" value="TRYPSIN_HIS"/>
    <property type="match status" value="1"/>
</dbReference>
<dbReference type="GeneTree" id="ENSGT00940000163009"/>
<gene>
    <name evidence="7" type="primary">LOC127357031</name>
</gene>
<keyword evidence="4" id="KW-0720">Serine protease</keyword>
<dbReference type="PANTHER" id="PTHR24252:SF7">
    <property type="entry name" value="HYALIN"/>
    <property type="match status" value="1"/>
</dbReference>
<evidence type="ECO:0000256" key="5">
    <source>
        <dbReference type="ARBA" id="ARBA00023157"/>
    </source>
</evidence>
<dbReference type="InterPro" id="IPR001314">
    <property type="entry name" value="Peptidase_S1A"/>
</dbReference>
<evidence type="ECO:0000313" key="7">
    <source>
        <dbReference type="Ensembl" id="ENSDLAP00005060195.2"/>
    </source>
</evidence>